<protein>
    <submittedName>
        <fullName evidence="2">PepSY domain-containing protein</fullName>
    </submittedName>
</protein>
<reference evidence="2 3" key="1">
    <citation type="submission" date="2020-04" db="EMBL/GenBank/DDBJ databases">
        <title>Flammeovirga sp. SR4, a novel species isolated from seawater.</title>
        <authorList>
            <person name="Wang X."/>
        </authorList>
    </citation>
    <scope>NUCLEOTIDE SEQUENCE [LARGE SCALE GENOMIC DNA]</scope>
    <source>
        <strain evidence="2 3">SR4</strain>
    </source>
</reference>
<keyword evidence="1" id="KW-0472">Membrane</keyword>
<dbReference type="PANTHER" id="PTHR34219">
    <property type="entry name" value="IRON-REGULATED INNER MEMBRANE PROTEIN-RELATED"/>
    <property type="match status" value="1"/>
</dbReference>
<keyword evidence="3" id="KW-1185">Reference proteome</keyword>
<name>A0A7X8SQB8_9BACT</name>
<feature type="transmembrane region" description="Helical" evidence="1">
    <location>
        <begin position="157"/>
        <end position="178"/>
    </location>
</feature>
<dbReference type="EMBL" id="JABAIL010000012">
    <property type="protein sequence ID" value="NLR94455.1"/>
    <property type="molecule type" value="Genomic_DNA"/>
</dbReference>
<dbReference type="AlphaFoldDB" id="A0A7X8SQB8"/>
<sequence length="394" mass="45797">MQFTIKNIIGKLHLWLGLASGIIVFIISITGCIYVFSEEMKSVFYEDRNQITLPTSGTERLPISQLTQIAEKAIDNKYTFQNIVIPNFEGHTVSFIFQDTDEDKFLYPNYMKFNKTVFINPYTGEVVKVENTKWEFFNVIFWVHITLFLGYNPVSHILVVGAVWIFVFSLLSGLYLWWPFKKNQRKQSFSFRWTSSTKWRRKNYDLHKILGFYFLPFALLAALTGLLWASEDFNKAVKWAANAGIEQEEKPLKEPTKGIYSLSPLDDILKQTLNEIPESKFLLIRRHPNDKVPYIVRSYVDEALNFTRIEMYYDRNSAELLGRQTFKDKNNGDKIQALNYDLHVGSIGGLPTKIIMFIMSLTMASLPISGFLIWRGRKKKSSKRKSNKKSLVTH</sequence>
<evidence type="ECO:0000313" key="3">
    <source>
        <dbReference type="Proteomes" id="UP000585050"/>
    </source>
</evidence>
<dbReference type="Proteomes" id="UP000585050">
    <property type="component" value="Unassembled WGS sequence"/>
</dbReference>
<feature type="transmembrane region" description="Helical" evidence="1">
    <location>
        <begin position="210"/>
        <end position="229"/>
    </location>
</feature>
<comment type="caution">
    <text evidence="2">The sequence shown here is derived from an EMBL/GenBank/DDBJ whole genome shotgun (WGS) entry which is preliminary data.</text>
</comment>
<feature type="transmembrane region" description="Helical" evidence="1">
    <location>
        <begin position="354"/>
        <end position="374"/>
    </location>
</feature>
<evidence type="ECO:0000256" key="1">
    <source>
        <dbReference type="SAM" id="Phobius"/>
    </source>
</evidence>
<feature type="transmembrane region" description="Helical" evidence="1">
    <location>
        <begin position="12"/>
        <end position="36"/>
    </location>
</feature>
<dbReference type="RefSeq" id="WP_168885164.1">
    <property type="nucleotide sequence ID" value="NZ_JABAIL010000012.1"/>
</dbReference>
<dbReference type="PROSITE" id="PS51257">
    <property type="entry name" value="PROKAR_LIPOPROTEIN"/>
    <property type="match status" value="1"/>
</dbReference>
<feature type="transmembrane region" description="Helical" evidence="1">
    <location>
        <begin position="134"/>
        <end position="151"/>
    </location>
</feature>
<accession>A0A7X8SQB8</accession>
<gene>
    <name evidence="2" type="ORF">HGP29_24840</name>
</gene>
<proteinExistence type="predicted"/>
<dbReference type="Pfam" id="PF03929">
    <property type="entry name" value="PepSY_TM"/>
    <property type="match status" value="1"/>
</dbReference>
<dbReference type="InterPro" id="IPR005625">
    <property type="entry name" value="PepSY-ass_TM"/>
</dbReference>
<keyword evidence="1" id="KW-1133">Transmembrane helix</keyword>
<evidence type="ECO:0000313" key="2">
    <source>
        <dbReference type="EMBL" id="NLR94455.1"/>
    </source>
</evidence>
<keyword evidence="1" id="KW-0812">Transmembrane</keyword>
<organism evidence="2 3">
    <name type="scientific">Flammeovirga agarivorans</name>
    <dbReference type="NCBI Taxonomy" id="2726742"/>
    <lineage>
        <taxon>Bacteria</taxon>
        <taxon>Pseudomonadati</taxon>
        <taxon>Bacteroidota</taxon>
        <taxon>Cytophagia</taxon>
        <taxon>Cytophagales</taxon>
        <taxon>Flammeovirgaceae</taxon>
        <taxon>Flammeovirga</taxon>
    </lineage>
</organism>